<accession>A0A397V1N1</accession>
<evidence type="ECO:0000313" key="2">
    <source>
        <dbReference type="Proteomes" id="UP000266673"/>
    </source>
</evidence>
<reference evidence="1 2" key="1">
    <citation type="submission" date="2018-06" db="EMBL/GenBank/DDBJ databases">
        <title>Comparative genomics reveals the genomic features of Rhizophagus irregularis, R. cerebriforme, R. diaphanum and Gigaspora rosea, and their symbiotic lifestyle signature.</title>
        <authorList>
            <person name="Morin E."/>
            <person name="San Clemente H."/>
            <person name="Chen E.C.H."/>
            <person name="De La Providencia I."/>
            <person name="Hainaut M."/>
            <person name="Kuo A."/>
            <person name="Kohler A."/>
            <person name="Murat C."/>
            <person name="Tang N."/>
            <person name="Roy S."/>
            <person name="Loubradou J."/>
            <person name="Henrissat B."/>
            <person name="Grigoriev I.V."/>
            <person name="Corradi N."/>
            <person name="Roux C."/>
            <person name="Martin F.M."/>
        </authorList>
    </citation>
    <scope>NUCLEOTIDE SEQUENCE [LARGE SCALE GENOMIC DNA]</scope>
    <source>
        <strain evidence="1 2">DAOM 194757</strain>
    </source>
</reference>
<sequence>MFKQYIQNELPTEILIFIFKRVRFPKDLILSCRRIARFSKVPQVKAAWIIYQFGAAHCLFHAIKLGSSFLDATVAQAIIAQGGILSRYFVQRLHMNFGAYDNKLIELKIVHGVGSSLFQKSQNIPWASNLPISVYIFLLKTASEIYKSDLCLKGNDMELFHFYTGGPQTIHYAPLVLAKNIDKIKDLILRFKFIPLPPRTRSLGNLPENNSQENIAPEEYPPNDGHENLRQLITIARSVLICKDFVNLWKGIGYYEICNDVNDLVMQGALLIMFPPQPSSRWSMPDIKTINARLNELIEVGFQLTYCVMLDILLFFEKRLEQIGKILLESFADVKHESLVNLVRKCLIETNNPKLKFKSQPVLNFIYEFLPDSP</sequence>
<protein>
    <submittedName>
        <fullName evidence="1">Uncharacterized protein</fullName>
    </submittedName>
</protein>
<comment type="caution">
    <text evidence="1">The sequence shown here is derived from an EMBL/GenBank/DDBJ whole genome shotgun (WGS) entry which is preliminary data.</text>
</comment>
<organism evidence="1 2">
    <name type="scientific">Gigaspora rosea</name>
    <dbReference type="NCBI Taxonomy" id="44941"/>
    <lineage>
        <taxon>Eukaryota</taxon>
        <taxon>Fungi</taxon>
        <taxon>Fungi incertae sedis</taxon>
        <taxon>Mucoromycota</taxon>
        <taxon>Glomeromycotina</taxon>
        <taxon>Glomeromycetes</taxon>
        <taxon>Diversisporales</taxon>
        <taxon>Gigasporaceae</taxon>
        <taxon>Gigaspora</taxon>
    </lineage>
</organism>
<dbReference type="AlphaFoldDB" id="A0A397V1N1"/>
<evidence type="ECO:0000313" key="1">
    <source>
        <dbReference type="EMBL" id="RIB13236.1"/>
    </source>
</evidence>
<dbReference type="OrthoDB" id="270318at2759"/>
<name>A0A397V1N1_9GLOM</name>
<dbReference type="EMBL" id="QKWP01000943">
    <property type="protein sequence ID" value="RIB13236.1"/>
    <property type="molecule type" value="Genomic_DNA"/>
</dbReference>
<gene>
    <name evidence="1" type="ORF">C2G38_2198424</name>
</gene>
<dbReference type="STRING" id="44941.A0A397V1N1"/>
<keyword evidence="2" id="KW-1185">Reference proteome</keyword>
<dbReference type="Proteomes" id="UP000266673">
    <property type="component" value="Unassembled WGS sequence"/>
</dbReference>
<proteinExistence type="predicted"/>